<evidence type="ECO:0000256" key="1">
    <source>
        <dbReference type="SAM" id="MobiDB-lite"/>
    </source>
</evidence>
<dbReference type="STRING" id="205917.A0A4Y9YT58"/>
<evidence type="ECO:0008006" key="4">
    <source>
        <dbReference type="Google" id="ProtNLM"/>
    </source>
</evidence>
<dbReference type="SUPFAM" id="SSF53613">
    <property type="entry name" value="Ribokinase-like"/>
    <property type="match status" value="1"/>
</dbReference>
<keyword evidence="3" id="KW-1185">Reference proteome</keyword>
<dbReference type="InterPro" id="IPR029056">
    <property type="entry name" value="Ribokinase-like"/>
</dbReference>
<sequence length="129" mass="13596">MSSTTAALTVSVLEESDESDADSEGTEIAGSSDTGAAKGKGKTTPAVAVDEVGAQDAFVAGMIYALSRRLLPGAPYSPGLAGVERTEDDRRWRLDECLRFATELAGRKAKKRGWEGLADELARGGWFDA</sequence>
<dbReference type="OrthoDB" id="204058at2759"/>
<proteinExistence type="predicted"/>
<evidence type="ECO:0000313" key="3">
    <source>
        <dbReference type="Proteomes" id="UP000298327"/>
    </source>
</evidence>
<dbReference type="AlphaFoldDB" id="A0A4Y9YT58"/>
<dbReference type="EMBL" id="SEOQ01000355">
    <property type="protein sequence ID" value="TFY64950.1"/>
    <property type="molecule type" value="Genomic_DNA"/>
</dbReference>
<feature type="compositionally biased region" description="Acidic residues" evidence="1">
    <location>
        <begin position="14"/>
        <end position="25"/>
    </location>
</feature>
<feature type="region of interest" description="Disordered" evidence="1">
    <location>
        <begin position="1"/>
        <end position="44"/>
    </location>
</feature>
<name>A0A4Y9YT58_9AGAM</name>
<reference evidence="2 3" key="1">
    <citation type="submission" date="2019-02" db="EMBL/GenBank/DDBJ databases">
        <title>Genome sequencing of the rare red list fungi Dentipellis fragilis.</title>
        <authorList>
            <person name="Buettner E."/>
            <person name="Kellner H."/>
        </authorList>
    </citation>
    <scope>NUCLEOTIDE SEQUENCE [LARGE SCALE GENOMIC DNA]</scope>
    <source>
        <strain evidence="2 3">DSM 105465</strain>
    </source>
</reference>
<dbReference type="Gene3D" id="3.40.1190.20">
    <property type="match status" value="1"/>
</dbReference>
<gene>
    <name evidence="2" type="ORF">EVG20_g5769</name>
</gene>
<comment type="caution">
    <text evidence="2">The sequence shown here is derived from an EMBL/GenBank/DDBJ whole genome shotgun (WGS) entry which is preliminary data.</text>
</comment>
<evidence type="ECO:0000313" key="2">
    <source>
        <dbReference type="EMBL" id="TFY64950.1"/>
    </source>
</evidence>
<organism evidence="2 3">
    <name type="scientific">Dentipellis fragilis</name>
    <dbReference type="NCBI Taxonomy" id="205917"/>
    <lineage>
        <taxon>Eukaryota</taxon>
        <taxon>Fungi</taxon>
        <taxon>Dikarya</taxon>
        <taxon>Basidiomycota</taxon>
        <taxon>Agaricomycotina</taxon>
        <taxon>Agaricomycetes</taxon>
        <taxon>Russulales</taxon>
        <taxon>Hericiaceae</taxon>
        <taxon>Dentipellis</taxon>
    </lineage>
</organism>
<protein>
    <recommendedName>
        <fullName evidence="4">Carbohydrate kinase PfkB domain-containing protein</fullName>
    </recommendedName>
</protein>
<accession>A0A4Y9YT58</accession>
<dbReference type="Proteomes" id="UP000298327">
    <property type="component" value="Unassembled WGS sequence"/>
</dbReference>